<keyword evidence="8" id="KW-1185">Reference proteome</keyword>
<dbReference type="InterPro" id="IPR039439">
    <property type="entry name" value="SH3b1_dom"/>
</dbReference>
<proteinExistence type="inferred from homology"/>
<dbReference type="PROSITE" id="PS51935">
    <property type="entry name" value="NLPC_P60"/>
    <property type="match status" value="1"/>
</dbReference>
<dbReference type="RefSeq" id="WP_129472654.1">
    <property type="nucleotide sequence ID" value="NZ_SAWZ01000015.1"/>
</dbReference>
<evidence type="ECO:0000256" key="3">
    <source>
        <dbReference type="ARBA" id="ARBA00022801"/>
    </source>
</evidence>
<dbReference type="SUPFAM" id="SSF54001">
    <property type="entry name" value="Cysteine proteinases"/>
    <property type="match status" value="1"/>
</dbReference>
<accession>A0A4Q1JSG2</accession>
<keyword evidence="4" id="KW-0788">Thiol protease</keyword>
<protein>
    <submittedName>
        <fullName evidence="7">NlpC-P60 family protein</fullName>
    </submittedName>
</protein>
<dbReference type="Proteomes" id="UP000289784">
    <property type="component" value="Unassembled WGS sequence"/>
</dbReference>
<evidence type="ECO:0000256" key="1">
    <source>
        <dbReference type="ARBA" id="ARBA00007074"/>
    </source>
</evidence>
<dbReference type="InterPro" id="IPR038765">
    <property type="entry name" value="Papain-like_cys_pep_sf"/>
</dbReference>
<keyword evidence="3" id="KW-0378">Hydrolase</keyword>
<feature type="chain" id="PRO_5020208865" evidence="5">
    <location>
        <begin position="29"/>
        <end position="487"/>
    </location>
</feature>
<keyword evidence="2" id="KW-0645">Protease</keyword>
<reference evidence="7 8" key="1">
    <citation type="submission" date="2019-01" db="EMBL/GenBank/DDBJ databases">
        <title>Pseudoxanthomonas composti sp. nov., isolated from compost.</title>
        <authorList>
            <person name="Yang G."/>
        </authorList>
    </citation>
    <scope>NUCLEOTIDE SEQUENCE [LARGE SCALE GENOMIC DNA]</scope>
    <source>
        <strain evidence="7 8">GSS15</strain>
    </source>
</reference>
<feature type="signal peptide" evidence="5">
    <location>
        <begin position="1"/>
        <end position="28"/>
    </location>
</feature>
<dbReference type="InterPro" id="IPR027017">
    <property type="entry name" value="P60_peptidase_YkfC"/>
</dbReference>
<sequence>MPRSIQPLRASLASLLLACTFAAAPVRADAPTHAAAVPASTGVVGVTPAQLDPQFWIARQAQPDALLLDAAGIAAQNARMRAQDPHIRDMQALPAQWSRQEMLKAIQALSSPPTRTLYDVQGQPISPAALDDLQRAMALEAIAPQSSPRFGLVTARAALRTFPTSLRAFSRTGDLDLDRFQESALFPGDAVAVLHASADGQWLFVASERYDAWIQADKVAIGTRGQVLGYARSPDFLIVTGATVRTTYTPEQPQVSQLQLDMGVRVPLLRQWPVDALVNGQHPYTGHVIQLPIRDAQGQLQLVPALLPRTADVADRYLPLTARNLIAQAFKFLGERYGWGHDYDARDCSGFVSEIYRSFGILVPRNTSAQAVSPALDRIAFDAPRKGRAPKDMARRQAAVDALQVGDLVYIPGHVMVNIGHLDGMAYMIHDTAGGGWLGADGKRVAAHLNGVSVTPLEPMMASDTGSYLQQITNIQRIRPKGATAAE</sequence>
<evidence type="ECO:0000256" key="4">
    <source>
        <dbReference type="ARBA" id="ARBA00022807"/>
    </source>
</evidence>
<evidence type="ECO:0000313" key="8">
    <source>
        <dbReference type="Proteomes" id="UP000289784"/>
    </source>
</evidence>
<gene>
    <name evidence="7" type="ORF">EPA99_18050</name>
</gene>
<evidence type="ECO:0000256" key="5">
    <source>
        <dbReference type="SAM" id="SignalP"/>
    </source>
</evidence>
<evidence type="ECO:0000259" key="6">
    <source>
        <dbReference type="PROSITE" id="PS51935"/>
    </source>
</evidence>
<comment type="caution">
    <text evidence="7">The sequence shown here is derived from an EMBL/GenBank/DDBJ whole genome shotgun (WGS) entry which is preliminary data.</text>
</comment>
<dbReference type="OrthoDB" id="9808890at2"/>
<dbReference type="Pfam" id="PF12913">
    <property type="entry name" value="SH3_6"/>
    <property type="match status" value="1"/>
</dbReference>
<dbReference type="Pfam" id="PF00877">
    <property type="entry name" value="NLPC_P60"/>
    <property type="match status" value="1"/>
</dbReference>
<name>A0A4Q1JSG2_9GAMM</name>
<dbReference type="PIRSF" id="PIRSF019015">
    <property type="entry name" value="P60_peptidase_YkfC"/>
    <property type="match status" value="1"/>
</dbReference>
<feature type="domain" description="NlpC/P60" evidence="6">
    <location>
        <begin position="319"/>
        <end position="479"/>
    </location>
</feature>
<dbReference type="AlphaFoldDB" id="A0A4Q1JSG2"/>
<evidence type="ECO:0000313" key="7">
    <source>
        <dbReference type="EMBL" id="RXQ99391.1"/>
    </source>
</evidence>
<organism evidence="7 8">
    <name type="scientific">Pseudoxanthomonas composti</name>
    <dbReference type="NCBI Taxonomy" id="2137479"/>
    <lineage>
        <taxon>Bacteria</taxon>
        <taxon>Pseudomonadati</taxon>
        <taxon>Pseudomonadota</taxon>
        <taxon>Gammaproteobacteria</taxon>
        <taxon>Lysobacterales</taxon>
        <taxon>Lysobacteraceae</taxon>
        <taxon>Pseudoxanthomonas</taxon>
    </lineage>
</organism>
<dbReference type="Gene3D" id="3.90.1720.10">
    <property type="entry name" value="endopeptidase domain like (from Nostoc punctiforme)"/>
    <property type="match status" value="1"/>
</dbReference>
<dbReference type="InterPro" id="IPR000064">
    <property type="entry name" value="NLP_P60_dom"/>
</dbReference>
<evidence type="ECO:0000256" key="2">
    <source>
        <dbReference type="ARBA" id="ARBA00022670"/>
    </source>
</evidence>
<dbReference type="GO" id="GO:0006508">
    <property type="term" value="P:proteolysis"/>
    <property type="evidence" value="ECO:0007669"/>
    <property type="project" value="UniProtKB-KW"/>
</dbReference>
<keyword evidence="5" id="KW-0732">Signal</keyword>
<dbReference type="EMBL" id="SAWZ01000015">
    <property type="protein sequence ID" value="RXQ99391.1"/>
    <property type="molecule type" value="Genomic_DNA"/>
</dbReference>
<dbReference type="GO" id="GO:0008234">
    <property type="term" value="F:cysteine-type peptidase activity"/>
    <property type="evidence" value="ECO:0007669"/>
    <property type="project" value="UniProtKB-KW"/>
</dbReference>
<comment type="similarity">
    <text evidence="1">Belongs to the peptidase C40 family.</text>
</comment>